<sequence length="1097" mass="116312">MFSVIHRRHLLVSLLCISALAASGCFSSGSSSGSDAPAQSNGLEGLVTDPPIAGAAVWLEATDGEVLTNIARTDERGRFELEAPASLDSGARLVATGGVDTRTGHSFQGVMLGAGVRDGQSRQVVTPLTRLVDVRAQSAGAQSAAAEYMGQLLDLDPDALLGDPAAATDVQRASLLVTELVMAMQGVADPFERLADALEGTGGNFANAASALGTDSSLPGSVRDRLLALEGRLAHLQDLQVADADAMIGALNRANLEAGLTGYLERQLGVPVNGDPLAGNLEELAHAVWQASGRRGMPADGPAIVNVARYLFQQYDDAISSEALADDGFSVPQGLRDDAQVSALAATQVIDHTLPLAPDETLGMDNAARAAYFFGSDLSPYYRAARLFDAVFDDATTDPVFARIARGQAAAGRVEEASLTLETRIFQPAERAEARRLVGEALFRNGDTGAALEQWRQSRAIYQGILDRKGVTNLEAEDARFLARLSGNFGETGKTDEAERTLEAVRTFIDIEGGRNQPYSDAYRSIALAGYDNARLAVEQFQAAPGESGRRARAESAMALAQELIWGIGTEPNPIFARIERVYSTRTQHVAQYGELAARLGLNTEAQRSATEFESLLETSDNLDAAGLFLTNMAAVYDFLDRVEDYAALVDRGDALDGPGDWSRAASPRAEIRLLEARALALEGDVDAAIDEALDARADPDGAARIRDLTFNLISRESLQPQSPRLALSLVDAGQLAAARQVTEAAAGIALSDAFADEQFDGSNDWQYVYLGCRRVAFMFELAEAPDRAVAHLRSCADAVASRMASAPVVTADRAEATRLLAAGHLFLGDVSGARDRAQEFATIGEAFTGVERVANRGQLAQLQSGAGDYADALRSLDAAADAMTQIATPGSDEQALLQASRWFTRGGSTTARGSAANDGLVIIHAQVADAVRERVAAGAQVSANDLERVQAARDKGVELVEGANGSSGALALIEALPNQDDRDLEIREIVSALAQVRGFDVAKRLAGAEDRSSERNRLLRTVAESLTELDDYPGTAIARFDFDGDGQADFFNPRSSESERLTAGIAMDSDIDGDAIPDSDDLTPYCPASRATCWQP</sequence>
<dbReference type="RefSeq" id="WP_091644232.1">
    <property type="nucleotide sequence ID" value="NZ_FOEG01000005.1"/>
</dbReference>
<evidence type="ECO:0000313" key="2">
    <source>
        <dbReference type="EMBL" id="SEO96282.1"/>
    </source>
</evidence>
<reference evidence="2 3" key="1">
    <citation type="submission" date="2016-10" db="EMBL/GenBank/DDBJ databases">
        <authorList>
            <person name="de Groot N.N."/>
        </authorList>
    </citation>
    <scope>NUCLEOTIDE SEQUENCE [LARGE SCALE GENOMIC DNA]</scope>
    <source>
        <strain evidence="2 3">CGMCC 1.6291</strain>
    </source>
</reference>
<feature type="chain" id="PRO_5011559787" description="Tetratricopeptide repeat-containing protein" evidence="1">
    <location>
        <begin position="22"/>
        <end position="1097"/>
    </location>
</feature>
<dbReference type="PROSITE" id="PS51257">
    <property type="entry name" value="PROKAR_LIPOPROTEIN"/>
    <property type="match status" value="1"/>
</dbReference>
<protein>
    <recommendedName>
        <fullName evidence="4">Tetratricopeptide repeat-containing protein</fullName>
    </recommendedName>
</protein>
<keyword evidence="3" id="KW-1185">Reference proteome</keyword>
<dbReference type="OrthoDB" id="7051264at2"/>
<organism evidence="2 3">
    <name type="scientific">Aquisalimonas asiatica</name>
    <dbReference type="NCBI Taxonomy" id="406100"/>
    <lineage>
        <taxon>Bacteria</taxon>
        <taxon>Pseudomonadati</taxon>
        <taxon>Pseudomonadota</taxon>
        <taxon>Gammaproteobacteria</taxon>
        <taxon>Chromatiales</taxon>
        <taxon>Ectothiorhodospiraceae</taxon>
        <taxon>Aquisalimonas</taxon>
    </lineage>
</organism>
<proteinExistence type="predicted"/>
<evidence type="ECO:0008006" key="4">
    <source>
        <dbReference type="Google" id="ProtNLM"/>
    </source>
</evidence>
<feature type="signal peptide" evidence="1">
    <location>
        <begin position="1"/>
        <end position="21"/>
    </location>
</feature>
<accession>A0A1H8TZ23</accession>
<evidence type="ECO:0000256" key="1">
    <source>
        <dbReference type="SAM" id="SignalP"/>
    </source>
</evidence>
<dbReference type="AlphaFoldDB" id="A0A1H8TZ23"/>
<dbReference type="EMBL" id="FOEG01000005">
    <property type="protein sequence ID" value="SEO96282.1"/>
    <property type="molecule type" value="Genomic_DNA"/>
</dbReference>
<dbReference type="Proteomes" id="UP000199657">
    <property type="component" value="Unassembled WGS sequence"/>
</dbReference>
<gene>
    <name evidence="2" type="ORF">SAMN04488052_10556</name>
</gene>
<keyword evidence="1" id="KW-0732">Signal</keyword>
<evidence type="ECO:0000313" key="3">
    <source>
        <dbReference type="Proteomes" id="UP000199657"/>
    </source>
</evidence>
<dbReference type="STRING" id="406100.SAMN04488052_10556"/>
<name>A0A1H8TZ23_9GAMM</name>